<protein>
    <submittedName>
        <fullName evidence="1">Uncharacterized protein</fullName>
    </submittedName>
</protein>
<reference evidence="1" key="1">
    <citation type="submission" date="2018-05" db="EMBL/GenBank/DDBJ databases">
        <title>Draft genome of Mucuna pruriens seed.</title>
        <authorList>
            <person name="Nnadi N.E."/>
            <person name="Vos R."/>
            <person name="Hasami M.H."/>
            <person name="Devisetty U.K."/>
            <person name="Aguiy J.C."/>
        </authorList>
    </citation>
    <scope>NUCLEOTIDE SEQUENCE [LARGE SCALE GENOMIC DNA]</scope>
    <source>
        <strain evidence="1">JCA_2017</strain>
    </source>
</reference>
<dbReference type="EMBL" id="QJKJ01012097">
    <property type="protein sequence ID" value="RDX69473.1"/>
    <property type="molecule type" value="Genomic_DNA"/>
</dbReference>
<proteinExistence type="predicted"/>
<dbReference type="Proteomes" id="UP000257109">
    <property type="component" value="Unassembled WGS sequence"/>
</dbReference>
<gene>
    <name evidence="1" type="ORF">CR513_51409</name>
</gene>
<keyword evidence="2" id="KW-1185">Reference proteome</keyword>
<name>A0A371ETY3_MUCPR</name>
<dbReference type="AlphaFoldDB" id="A0A371ETY3"/>
<feature type="non-terminal residue" evidence="1">
    <location>
        <position position="1"/>
    </location>
</feature>
<evidence type="ECO:0000313" key="1">
    <source>
        <dbReference type="EMBL" id="RDX69473.1"/>
    </source>
</evidence>
<sequence>MLEFRPSMCIMVHSGLVISTSIRHLHDLCYETLEPNFIEDFLFFQESSLRCENHHHWPLRPTS</sequence>
<organism evidence="1 2">
    <name type="scientific">Mucuna pruriens</name>
    <name type="common">Velvet bean</name>
    <name type="synonym">Dolichos pruriens</name>
    <dbReference type="NCBI Taxonomy" id="157652"/>
    <lineage>
        <taxon>Eukaryota</taxon>
        <taxon>Viridiplantae</taxon>
        <taxon>Streptophyta</taxon>
        <taxon>Embryophyta</taxon>
        <taxon>Tracheophyta</taxon>
        <taxon>Spermatophyta</taxon>
        <taxon>Magnoliopsida</taxon>
        <taxon>eudicotyledons</taxon>
        <taxon>Gunneridae</taxon>
        <taxon>Pentapetalae</taxon>
        <taxon>rosids</taxon>
        <taxon>fabids</taxon>
        <taxon>Fabales</taxon>
        <taxon>Fabaceae</taxon>
        <taxon>Papilionoideae</taxon>
        <taxon>50 kb inversion clade</taxon>
        <taxon>NPAAA clade</taxon>
        <taxon>indigoferoid/millettioid clade</taxon>
        <taxon>Phaseoleae</taxon>
        <taxon>Mucuna</taxon>
    </lineage>
</organism>
<comment type="caution">
    <text evidence="1">The sequence shown here is derived from an EMBL/GenBank/DDBJ whole genome shotgun (WGS) entry which is preliminary data.</text>
</comment>
<evidence type="ECO:0000313" key="2">
    <source>
        <dbReference type="Proteomes" id="UP000257109"/>
    </source>
</evidence>
<accession>A0A371ETY3</accession>
<feature type="non-terminal residue" evidence="1">
    <location>
        <position position="63"/>
    </location>
</feature>